<keyword evidence="5" id="KW-0539">Nucleus</keyword>
<evidence type="ECO:0000256" key="4">
    <source>
        <dbReference type="ARBA" id="ARBA00023163"/>
    </source>
</evidence>
<keyword evidence="3" id="KW-0805">Transcription regulation</keyword>
<dbReference type="PANTHER" id="PTHR13218">
    <property type="entry name" value="TRANSCRIPTION INITIATION FACTOR TFIID SUBUNIT 11-RELATED"/>
    <property type="match status" value="1"/>
</dbReference>
<proteinExistence type="inferred from homology"/>
<keyword evidence="4" id="KW-0804">Transcription</keyword>
<dbReference type="GO" id="GO:0005669">
    <property type="term" value="C:transcription factor TFIID complex"/>
    <property type="evidence" value="ECO:0007669"/>
    <property type="project" value="InterPro"/>
</dbReference>
<dbReference type="Pfam" id="PF04719">
    <property type="entry name" value="TAFII28"/>
    <property type="match status" value="1"/>
</dbReference>
<comment type="similarity">
    <text evidence="2">Belongs to the TAF11 family.</text>
</comment>
<evidence type="ECO:0000313" key="8">
    <source>
        <dbReference type="EMBL" id="SPO37215.1"/>
    </source>
</evidence>
<dbReference type="OrthoDB" id="28335at2759"/>
<dbReference type="Gene3D" id="1.10.20.10">
    <property type="entry name" value="Histone, subunit A"/>
    <property type="match status" value="1"/>
</dbReference>
<dbReference type="PANTHER" id="PTHR13218:SF8">
    <property type="entry name" value="TRANSCRIPTION INITIATION FACTOR TFIID SUBUNIT 11"/>
    <property type="match status" value="1"/>
</dbReference>
<dbReference type="InterPro" id="IPR045127">
    <property type="entry name" value="TAF11-like"/>
</dbReference>
<protein>
    <recommendedName>
        <fullName evidence="7">TAFII28-like protein domain-containing protein</fullName>
    </recommendedName>
</protein>
<evidence type="ECO:0000256" key="2">
    <source>
        <dbReference type="ARBA" id="ARBA00009788"/>
    </source>
</evidence>
<sequence length="582" mass="61508">MSQPPAHFEPQQGGTWMQNAQPPTQSHNGQPQQAAHDDFFSAFAQQQQQQQHQQQQQQQQQHQPAPFPHHNDPATSSAGILPASFFEIPFDLGDATTGQAQLDASFDPLHGLPDMSPEMYLGPPATSIPIPNYGNNPYVVPSQQPPAPHLYPHYQHQLQMQHEHAPQQAGHMPDFAAEFASLQASLGFDEHGNSLPQQQQQQQQQQQAGPSRQPQPGFESAGLSTVEASKPKPKKSKAKAKDKDRDGTAADAPATSPLADATAPPPKPKKSKKKAAEKASVADGGSAGASAATASSTSQSVAVPAAEPAVGPWASAGGPSKLSDLAGSSPARSTKASSAAPKKGASAGAGAGGGGKKGARSASRMSSLGPGRAGTRDRDSATPALSVRDSVRPGGVGVGPGAGDDEDDEMVPAVQSKRGGDRAGGADEDDVEDEAEADAEMDGDDELRAGDYEDQERIYAAQQKNMGLLSMVMTPEQLDRHMASRRGALNKASVRKLVNHVLSQSVNAHVAMVAAGVAKIFVGEIVEAARRVQQERRQQGPLKPIHLLEAHRRYRSQRERPGYFPPGRDGAMPGLGKRRRLF</sequence>
<feature type="compositionally biased region" description="Low complexity" evidence="6">
    <location>
        <begin position="45"/>
        <end position="63"/>
    </location>
</feature>
<name>A0A5C3EZJ8_9BASI</name>
<gene>
    <name evidence="8" type="ORF">PSFLO_02687</name>
</gene>
<dbReference type="GO" id="GO:0046982">
    <property type="term" value="F:protein heterodimerization activity"/>
    <property type="evidence" value="ECO:0007669"/>
    <property type="project" value="InterPro"/>
</dbReference>
<dbReference type="InterPro" id="IPR006809">
    <property type="entry name" value="TAFII28_dom"/>
</dbReference>
<feature type="region of interest" description="Disordered" evidence="6">
    <location>
        <begin position="1"/>
        <end position="78"/>
    </location>
</feature>
<reference evidence="8 9" key="1">
    <citation type="submission" date="2018-03" db="EMBL/GenBank/DDBJ databases">
        <authorList>
            <person name="Guldener U."/>
        </authorList>
    </citation>
    <scope>NUCLEOTIDE SEQUENCE [LARGE SCALE GENOMIC DNA]</scope>
    <source>
        <strain evidence="8 9">DAOM196992</strain>
    </source>
</reference>
<dbReference type="InterPro" id="IPR009072">
    <property type="entry name" value="Histone-fold"/>
</dbReference>
<dbReference type="AlphaFoldDB" id="A0A5C3EZJ8"/>
<evidence type="ECO:0000256" key="6">
    <source>
        <dbReference type="SAM" id="MobiDB-lite"/>
    </source>
</evidence>
<feature type="compositionally biased region" description="Polar residues" evidence="6">
    <location>
        <begin position="12"/>
        <end position="33"/>
    </location>
</feature>
<organism evidence="8 9">
    <name type="scientific">Pseudozyma flocculosa</name>
    <dbReference type="NCBI Taxonomy" id="84751"/>
    <lineage>
        <taxon>Eukaryota</taxon>
        <taxon>Fungi</taxon>
        <taxon>Dikarya</taxon>
        <taxon>Basidiomycota</taxon>
        <taxon>Ustilaginomycotina</taxon>
        <taxon>Ustilaginomycetes</taxon>
        <taxon>Ustilaginales</taxon>
        <taxon>Ustilaginaceae</taxon>
        <taxon>Pseudozyma</taxon>
    </lineage>
</organism>
<feature type="domain" description="TAFII28-like protein" evidence="7">
    <location>
        <begin position="469"/>
        <end position="553"/>
    </location>
</feature>
<evidence type="ECO:0000256" key="5">
    <source>
        <dbReference type="ARBA" id="ARBA00023242"/>
    </source>
</evidence>
<dbReference type="GO" id="GO:0051123">
    <property type="term" value="P:RNA polymerase II preinitiation complex assembly"/>
    <property type="evidence" value="ECO:0007669"/>
    <property type="project" value="InterPro"/>
</dbReference>
<feature type="compositionally biased region" description="Low complexity" evidence="6">
    <location>
        <begin position="327"/>
        <end position="346"/>
    </location>
</feature>
<evidence type="ECO:0000256" key="1">
    <source>
        <dbReference type="ARBA" id="ARBA00004123"/>
    </source>
</evidence>
<dbReference type="GO" id="GO:0016251">
    <property type="term" value="F:RNA polymerase II general transcription initiation factor activity"/>
    <property type="evidence" value="ECO:0007669"/>
    <property type="project" value="TreeGrafter"/>
</dbReference>
<feature type="compositionally biased region" description="Basic and acidic residues" evidence="6">
    <location>
        <begin position="239"/>
        <end position="248"/>
    </location>
</feature>
<keyword evidence="9" id="KW-1185">Reference proteome</keyword>
<dbReference type="SUPFAM" id="SSF47113">
    <property type="entry name" value="Histone-fold"/>
    <property type="match status" value="1"/>
</dbReference>
<dbReference type="EMBL" id="OOIP01000006">
    <property type="protein sequence ID" value="SPO37215.1"/>
    <property type="molecule type" value="Genomic_DNA"/>
</dbReference>
<feature type="compositionally biased region" description="Low complexity" evidence="6">
    <location>
        <begin position="197"/>
        <end position="207"/>
    </location>
</feature>
<feature type="region of interest" description="Disordered" evidence="6">
    <location>
        <begin position="557"/>
        <end position="582"/>
    </location>
</feature>
<feature type="compositionally biased region" description="Low complexity" evidence="6">
    <location>
        <begin position="278"/>
        <end position="314"/>
    </location>
</feature>
<evidence type="ECO:0000256" key="3">
    <source>
        <dbReference type="ARBA" id="ARBA00023015"/>
    </source>
</evidence>
<evidence type="ECO:0000313" key="9">
    <source>
        <dbReference type="Proteomes" id="UP000323386"/>
    </source>
</evidence>
<comment type="subcellular location">
    <subcellularLocation>
        <location evidence="1">Nucleus</location>
    </subcellularLocation>
</comment>
<dbReference type="CDD" id="cd08048">
    <property type="entry name" value="HFD_TAF11"/>
    <property type="match status" value="1"/>
</dbReference>
<accession>A0A5C3EZJ8</accession>
<evidence type="ECO:0000259" key="7">
    <source>
        <dbReference type="Pfam" id="PF04719"/>
    </source>
</evidence>
<feature type="region of interest" description="Disordered" evidence="6">
    <location>
        <begin position="188"/>
        <end position="450"/>
    </location>
</feature>
<feature type="compositionally biased region" description="Gly residues" evidence="6">
    <location>
        <begin position="347"/>
        <end position="356"/>
    </location>
</feature>
<dbReference type="Proteomes" id="UP000323386">
    <property type="component" value="Unassembled WGS sequence"/>
</dbReference>
<feature type="compositionally biased region" description="Acidic residues" evidence="6">
    <location>
        <begin position="426"/>
        <end position="445"/>
    </location>
</feature>